<accession>A0A286G6F4</accession>
<dbReference type="PANTHER" id="PTHR10151:SF120">
    <property type="entry name" value="BIS(5'-ADENOSYL)-TRIPHOSPHATASE"/>
    <property type="match status" value="1"/>
</dbReference>
<dbReference type="PANTHER" id="PTHR10151">
    <property type="entry name" value="ECTONUCLEOTIDE PYROPHOSPHATASE/PHOSPHODIESTERASE"/>
    <property type="match status" value="1"/>
</dbReference>
<dbReference type="InterPro" id="IPR017850">
    <property type="entry name" value="Alkaline_phosphatase_core_sf"/>
</dbReference>
<dbReference type="AlphaFoldDB" id="A0A286G6F4"/>
<reference evidence="1 2" key="1">
    <citation type="submission" date="2017-09" db="EMBL/GenBank/DDBJ databases">
        <authorList>
            <person name="Ehlers B."/>
            <person name="Leendertz F.H."/>
        </authorList>
    </citation>
    <scope>NUCLEOTIDE SEQUENCE [LARGE SCALE GENOMIC DNA]</scope>
    <source>
        <strain evidence="1 2">USBA 140</strain>
    </source>
</reference>
<name>A0A286G6F4_9PROT</name>
<dbReference type="Gene3D" id="3.40.720.10">
    <property type="entry name" value="Alkaline Phosphatase, subunit A"/>
    <property type="match status" value="1"/>
</dbReference>
<proteinExistence type="predicted"/>
<dbReference type="Proteomes" id="UP000219621">
    <property type="component" value="Unassembled WGS sequence"/>
</dbReference>
<protein>
    <submittedName>
        <fullName evidence="1">Type I phosphodiesterase / nucleotide pyrophosphatase</fullName>
    </submittedName>
</protein>
<dbReference type="SUPFAM" id="SSF53649">
    <property type="entry name" value="Alkaline phosphatase-like"/>
    <property type="match status" value="1"/>
</dbReference>
<keyword evidence="2" id="KW-1185">Reference proteome</keyword>
<dbReference type="RefSeq" id="WP_176525015.1">
    <property type="nucleotide sequence ID" value="NZ_OCNJ01000001.1"/>
</dbReference>
<evidence type="ECO:0000313" key="1">
    <source>
        <dbReference type="EMBL" id="SOD91140.1"/>
    </source>
</evidence>
<dbReference type="Pfam" id="PF01663">
    <property type="entry name" value="Phosphodiest"/>
    <property type="match status" value="1"/>
</dbReference>
<dbReference type="InterPro" id="IPR002591">
    <property type="entry name" value="Phosphodiest/P_Trfase"/>
</dbReference>
<gene>
    <name evidence="1" type="ORF">SAMN05421508_101828</name>
</gene>
<organism evidence="1 2">
    <name type="scientific">Caenispirillum bisanense</name>
    <dbReference type="NCBI Taxonomy" id="414052"/>
    <lineage>
        <taxon>Bacteria</taxon>
        <taxon>Pseudomonadati</taxon>
        <taxon>Pseudomonadota</taxon>
        <taxon>Alphaproteobacteria</taxon>
        <taxon>Rhodospirillales</taxon>
        <taxon>Novispirillaceae</taxon>
        <taxon>Caenispirillum</taxon>
    </lineage>
</organism>
<sequence>MTEGKIVLVLLDGLRDDTARLHLGFMEGLVAAGQAGRRTLRCGLPSVSRSLYHTIHTGLAPAEHGITGNTVVAPSRHPSVFSEAAAAGRVTAAAAFAWFAELYNGAIPYDPADHREVDDGDRAIRHGRFYLDCDIPDGEVFHQAEMLVRRRAPDYLLVHPMGIDHTGHAHGGESRQYRDRVGGCDELLSHHVPGWLDRGYAVIVTSDHGMDAEGRHGGDYPAVTRVPFYLAGGPPLVVPPDVEADQRAVAPTVLRLMGLPVPETMRVPPLV</sequence>
<dbReference type="EMBL" id="OCNJ01000001">
    <property type="protein sequence ID" value="SOD91140.1"/>
    <property type="molecule type" value="Genomic_DNA"/>
</dbReference>
<dbReference type="GO" id="GO:0016787">
    <property type="term" value="F:hydrolase activity"/>
    <property type="evidence" value="ECO:0007669"/>
    <property type="project" value="UniProtKB-ARBA"/>
</dbReference>
<evidence type="ECO:0000313" key="2">
    <source>
        <dbReference type="Proteomes" id="UP000219621"/>
    </source>
</evidence>